<dbReference type="PANTHER" id="PTHR22911">
    <property type="entry name" value="ACYL-MALONYL CONDENSING ENZYME-RELATED"/>
    <property type="match status" value="1"/>
</dbReference>
<dbReference type="Pfam" id="PF00892">
    <property type="entry name" value="EamA"/>
    <property type="match status" value="1"/>
</dbReference>
<evidence type="ECO:0000313" key="4">
    <source>
        <dbReference type="Proteomes" id="UP000317355"/>
    </source>
</evidence>
<proteinExistence type="predicted"/>
<comment type="caution">
    <text evidence="3">The sequence shown here is derived from an EMBL/GenBank/DDBJ whole genome shotgun (WGS) entry which is preliminary data.</text>
</comment>
<evidence type="ECO:0000256" key="1">
    <source>
        <dbReference type="SAM" id="Phobius"/>
    </source>
</evidence>
<organism evidence="3 4">
    <name type="scientific">Sedimenticola thiotaurini</name>
    <dbReference type="NCBI Taxonomy" id="1543721"/>
    <lineage>
        <taxon>Bacteria</taxon>
        <taxon>Pseudomonadati</taxon>
        <taxon>Pseudomonadota</taxon>
        <taxon>Gammaproteobacteria</taxon>
        <taxon>Chromatiales</taxon>
        <taxon>Sedimenticolaceae</taxon>
        <taxon>Sedimenticola</taxon>
    </lineage>
</organism>
<name>A0A558CZA5_9GAMM</name>
<feature type="transmembrane region" description="Helical" evidence="1">
    <location>
        <begin position="320"/>
        <end position="339"/>
    </location>
</feature>
<keyword evidence="1" id="KW-0812">Transmembrane</keyword>
<sequence>MFVSVGEHSIIHLFQADKTVWLTRMRLVFSQFRNSENRHILTLILGCLMMSSMGIFANLMEQTHPANIVFLRFFFCVVSLPLIALISYPLFPRATKEKWTETIDFAKKHPLLWIMVGTAMALVVALYTLGAVLLSVGLSVILLYTAAIWFPLAEKLACRYLFPDMRPTQFRRAYYLSVFLNLCGLMIIILGTTQLPSFGSVSSLVGLGAALGASIAFSFSMVLIRVMKIRGIKTDQMIVASSCIGTLIMFPALFLFPVLLTTGNLSYAFGMGFVATALGGLVYFKGFGSVRTTLAPILSYLEPIFGFALAVLILSEAFSITLLIGMAIILASNIGYTLLDIWRSRVLLVELEK</sequence>
<dbReference type="SUPFAM" id="SSF103481">
    <property type="entry name" value="Multidrug resistance efflux transporter EmrE"/>
    <property type="match status" value="1"/>
</dbReference>
<feature type="transmembrane region" description="Helical" evidence="1">
    <location>
        <begin position="265"/>
        <end position="284"/>
    </location>
</feature>
<dbReference type="Proteomes" id="UP000317355">
    <property type="component" value="Unassembled WGS sequence"/>
</dbReference>
<feature type="transmembrane region" description="Helical" evidence="1">
    <location>
        <begin position="111"/>
        <end position="127"/>
    </location>
</feature>
<feature type="transmembrane region" description="Helical" evidence="1">
    <location>
        <begin position="296"/>
        <end position="314"/>
    </location>
</feature>
<protein>
    <submittedName>
        <fullName evidence="3">EamA family transporter</fullName>
    </submittedName>
</protein>
<feature type="domain" description="EamA" evidence="2">
    <location>
        <begin position="206"/>
        <end position="332"/>
    </location>
</feature>
<evidence type="ECO:0000259" key="2">
    <source>
        <dbReference type="Pfam" id="PF00892"/>
    </source>
</evidence>
<feature type="transmembrane region" description="Helical" evidence="1">
    <location>
        <begin position="173"/>
        <end position="192"/>
    </location>
</feature>
<evidence type="ECO:0000313" key="3">
    <source>
        <dbReference type="EMBL" id="TVT54075.1"/>
    </source>
</evidence>
<gene>
    <name evidence="3" type="ORF">FHK82_11090</name>
</gene>
<feature type="transmembrane region" description="Helical" evidence="1">
    <location>
        <begin position="204"/>
        <end position="226"/>
    </location>
</feature>
<feature type="transmembrane region" description="Helical" evidence="1">
    <location>
        <begin position="133"/>
        <end position="152"/>
    </location>
</feature>
<feature type="transmembrane region" description="Helical" evidence="1">
    <location>
        <begin position="69"/>
        <end position="91"/>
    </location>
</feature>
<dbReference type="EMBL" id="VMRY01000045">
    <property type="protein sequence ID" value="TVT54075.1"/>
    <property type="molecule type" value="Genomic_DNA"/>
</dbReference>
<keyword evidence="1" id="KW-1133">Transmembrane helix</keyword>
<feature type="transmembrane region" description="Helical" evidence="1">
    <location>
        <begin position="238"/>
        <end position="259"/>
    </location>
</feature>
<dbReference type="InterPro" id="IPR000620">
    <property type="entry name" value="EamA_dom"/>
</dbReference>
<accession>A0A558CZA5</accession>
<reference evidence="3 4" key="1">
    <citation type="submission" date="2019-07" db="EMBL/GenBank/DDBJ databases">
        <title>The pathways for chlorine oxyanion respiration interact through the shared metabolite chlorate.</title>
        <authorList>
            <person name="Barnum T.P."/>
            <person name="Cheng Y."/>
            <person name="Hill K.A."/>
            <person name="Lucas L.N."/>
            <person name="Carlson H.K."/>
            <person name="Coates J.D."/>
        </authorList>
    </citation>
    <scope>NUCLEOTIDE SEQUENCE [LARGE SCALE GENOMIC DNA]</scope>
    <source>
        <strain evidence="3">BK-3</strain>
    </source>
</reference>
<dbReference type="AlphaFoldDB" id="A0A558CZA5"/>
<dbReference type="InterPro" id="IPR037185">
    <property type="entry name" value="EmrE-like"/>
</dbReference>
<keyword evidence="1" id="KW-0472">Membrane</keyword>
<dbReference type="GO" id="GO:0016020">
    <property type="term" value="C:membrane"/>
    <property type="evidence" value="ECO:0007669"/>
    <property type="project" value="InterPro"/>
</dbReference>
<feature type="transmembrane region" description="Helical" evidence="1">
    <location>
        <begin position="40"/>
        <end position="57"/>
    </location>
</feature>